<evidence type="ECO:0000256" key="4">
    <source>
        <dbReference type="ARBA" id="ARBA00022807"/>
    </source>
</evidence>
<organism evidence="7 8">
    <name type="scientific">Massiliimalia timonensis</name>
    <dbReference type="NCBI Taxonomy" id="1987501"/>
    <lineage>
        <taxon>Bacteria</taxon>
        <taxon>Bacillati</taxon>
        <taxon>Bacillota</taxon>
        <taxon>Clostridia</taxon>
        <taxon>Eubacteriales</taxon>
        <taxon>Oscillospiraceae</taxon>
        <taxon>Massiliimalia</taxon>
    </lineage>
</organism>
<evidence type="ECO:0000256" key="6">
    <source>
        <dbReference type="ARBA" id="ARBA00044538"/>
    </source>
</evidence>
<keyword evidence="8" id="KW-1185">Reference proteome</keyword>
<gene>
    <name evidence="7" type="ORF">H8702_10460</name>
</gene>
<evidence type="ECO:0000256" key="2">
    <source>
        <dbReference type="ARBA" id="ARBA00022670"/>
    </source>
</evidence>
<dbReference type="Gene3D" id="3.30.70.1490">
    <property type="entry name" value="Cysteine protease Prp"/>
    <property type="match status" value="1"/>
</dbReference>
<evidence type="ECO:0000256" key="5">
    <source>
        <dbReference type="ARBA" id="ARBA00044503"/>
    </source>
</evidence>
<keyword evidence="4" id="KW-0788">Thiol protease</keyword>
<name>A0A8J6U002_9FIRM</name>
<protein>
    <recommendedName>
        <fullName evidence="6">Ribosomal processing cysteine protease Prp</fullName>
    </recommendedName>
</protein>
<keyword evidence="3" id="KW-0378">Hydrolase</keyword>
<sequence>MIQAQFEKRQNAYSGFCVSGHAGYAEAGQDIVCASVSSALQMTANGITEVLGEDAQLQVEENKIRLRLKSRSREAALLLEAFHLQLTCLAEDYPNTIKITDLEV</sequence>
<proteinExistence type="inferred from homology"/>
<dbReference type="PANTHER" id="PTHR39178:SF1">
    <property type="entry name" value="RIBOSOMAL-PROCESSING CYSTEINE PROTEASE PRP"/>
    <property type="match status" value="1"/>
</dbReference>
<dbReference type="InterPro" id="IPR036764">
    <property type="entry name" value="Peptidase_Prp_sf"/>
</dbReference>
<dbReference type="InterPro" id="IPR007422">
    <property type="entry name" value="Peptidase_Prp"/>
</dbReference>
<keyword evidence="2 7" id="KW-0645">Protease</keyword>
<accession>A0A8J6U002</accession>
<dbReference type="OrthoDB" id="48998at2"/>
<dbReference type="RefSeq" id="WP_093987716.1">
    <property type="nucleotide sequence ID" value="NZ_FYDD01000002.1"/>
</dbReference>
<dbReference type="GO" id="GO:0008234">
    <property type="term" value="F:cysteine-type peptidase activity"/>
    <property type="evidence" value="ECO:0007669"/>
    <property type="project" value="UniProtKB-KW"/>
</dbReference>
<dbReference type="GO" id="GO:0042254">
    <property type="term" value="P:ribosome biogenesis"/>
    <property type="evidence" value="ECO:0007669"/>
    <property type="project" value="UniProtKB-KW"/>
</dbReference>
<comment type="similarity">
    <text evidence="5">Belongs to the Prp family.</text>
</comment>
<dbReference type="SUPFAM" id="SSF118010">
    <property type="entry name" value="TM1457-like"/>
    <property type="match status" value="1"/>
</dbReference>
<dbReference type="CDD" id="cd16332">
    <property type="entry name" value="Prp-like"/>
    <property type="match status" value="1"/>
</dbReference>
<dbReference type="Proteomes" id="UP000632659">
    <property type="component" value="Unassembled WGS sequence"/>
</dbReference>
<evidence type="ECO:0000256" key="1">
    <source>
        <dbReference type="ARBA" id="ARBA00022517"/>
    </source>
</evidence>
<dbReference type="Pfam" id="PF04327">
    <property type="entry name" value="Peptidase_Prp"/>
    <property type="match status" value="1"/>
</dbReference>
<dbReference type="AlphaFoldDB" id="A0A8J6U002"/>
<evidence type="ECO:0000313" key="8">
    <source>
        <dbReference type="Proteomes" id="UP000632659"/>
    </source>
</evidence>
<dbReference type="PANTHER" id="PTHR39178">
    <property type="entry name" value="HYPOTHETICAL RIBOSOME-ASSOCIATED PROTEIN"/>
    <property type="match status" value="1"/>
</dbReference>
<comment type="caution">
    <text evidence="7">The sequence shown here is derived from an EMBL/GenBank/DDBJ whole genome shotgun (WGS) entry which is preliminary data.</text>
</comment>
<reference evidence="7" key="1">
    <citation type="submission" date="2020-08" db="EMBL/GenBank/DDBJ databases">
        <title>Genome public.</title>
        <authorList>
            <person name="Liu C."/>
            <person name="Sun Q."/>
        </authorList>
    </citation>
    <scope>NUCLEOTIDE SEQUENCE</scope>
    <source>
        <strain evidence="7">NSJ-15</strain>
    </source>
</reference>
<evidence type="ECO:0000313" key="7">
    <source>
        <dbReference type="EMBL" id="MBC8611517.1"/>
    </source>
</evidence>
<dbReference type="GO" id="GO:0006508">
    <property type="term" value="P:proteolysis"/>
    <property type="evidence" value="ECO:0007669"/>
    <property type="project" value="UniProtKB-KW"/>
</dbReference>
<evidence type="ECO:0000256" key="3">
    <source>
        <dbReference type="ARBA" id="ARBA00022801"/>
    </source>
</evidence>
<keyword evidence="1" id="KW-0690">Ribosome biogenesis</keyword>
<dbReference type="EMBL" id="JACRTL010000006">
    <property type="protein sequence ID" value="MBC8611517.1"/>
    <property type="molecule type" value="Genomic_DNA"/>
</dbReference>